<sequence length="368" mass="41298">MKIYRIRSCPAGRYPSPVPPRRAVIAPAAGGDIGAAFWAERERRPWAFDLFQLLRRVDAQDGQRYGLGRAPLPRYERLRLGQRPTLGFAAANITAIVPADGARKRRLDINGFGLFGPNGPLPLHLTEYVYQRRRQDKDPALAAFANLFHHRLITLFYRAWADAQHCVSFDRPDSRRFDHYAACLLGIGQPARRDGALDAQARYYMAGHLSRRTRGAEGLRSVIQHYFAVPAGVRENLFQWLPLPADSRLRLHPRHPNARLGKSSCLGLAAPDIQSRFAVDIGPLPWRQYRRFLPAGRGGALGQLGDWIRQYAGMELAWEARVILAREDYQGCVLGGGQPLGQGSWLGDNFSTAHRGDFIYRPDEQTAG</sequence>
<dbReference type="PANTHER" id="PTHR35564">
    <property type="match status" value="1"/>
</dbReference>
<dbReference type="AlphaFoldDB" id="A0A845SN92"/>
<dbReference type="PANTHER" id="PTHR35564:SF4">
    <property type="entry name" value="CYTOPLASMIC PROTEIN"/>
    <property type="match status" value="1"/>
</dbReference>
<protein>
    <submittedName>
        <fullName evidence="1">Type VI secretion system baseplate subunit TssG</fullName>
    </submittedName>
</protein>
<reference evidence="1 2" key="2">
    <citation type="submission" date="2020-02" db="EMBL/GenBank/DDBJ databases">
        <title>The new genus of Enterobacteriales.</title>
        <authorList>
            <person name="Kim I.S."/>
        </authorList>
    </citation>
    <scope>NUCLEOTIDE SEQUENCE [LARGE SCALE GENOMIC DNA]</scope>
    <source>
        <strain evidence="1 2">SAP-6</strain>
    </source>
</reference>
<name>A0A845SN92_9GAMM</name>
<evidence type="ECO:0000313" key="2">
    <source>
        <dbReference type="Proteomes" id="UP000461443"/>
    </source>
</evidence>
<evidence type="ECO:0000313" key="1">
    <source>
        <dbReference type="EMBL" id="NDL64394.1"/>
    </source>
</evidence>
<dbReference type="Proteomes" id="UP000461443">
    <property type="component" value="Unassembled WGS sequence"/>
</dbReference>
<organism evidence="1 2">
    <name type="scientific">Acerihabitans arboris</name>
    <dbReference type="NCBI Taxonomy" id="2691583"/>
    <lineage>
        <taxon>Bacteria</taxon>
        <taxon>Pseudomonadati</taxon>
        <taxon>Pseudomonadota</taxon>
        <taxon>Gammaproteobacteria</taxon>
        <taxon>Enterobacterales</taxon>
        <taxon>Pectobacteriaceae</taxon>
        <taxon>Acerihabitans</taxon>
    </lineage>
</organism>
<dbReference type="InterPro" id="IPR010732">
    <property type="entry name" value="T6SS_TssG-like"/>
</dbReference>
<proteinExistence type="predicted"/>
<gene>
    <name evidence="1" type="primary">tssG</name>
    <name evidence="1" type="ORF">GRH90_16805</name>
</gene>
<reference evidence="1 2" key="1">
    <citation type="submission" date="2019-12" db="EMBL/GenBank/DDBJ databases">
        <authorList>
            <person name="Lee S.D."/>
        </authorList>
    </citation>
    <scope>NUCLEOTIDE SEQUENCE [LARGE SCALE GENOMIC DNA]</scope>
    <source>
        <strain evidence="1 2">SAP-6</strain>
    </source>
</reference>
<dbReference type="NCBIfam" id="TIGR03347">
    <property type="entry name" value="VI_chp_1"/>
    <property type="match status" value="1"/>
</dbReference>
<keyword evidence="2" id="KW-1185">Reference proteome</keyword>
<dbReference type="Pfam" id="PF06996">
    <property type="entry name" value="T6SS_TssG"/>
    <property type="match status" value="1"/>
</dbReference>
<dbReference type="RefSeq" id="WP_162367114.1">
    <property type="nucleotide sequence ID" value="NZ_WUBS01000012.1"/>
</dbReference>
<accession>A0A845SN92</accession>
<dbReference type="EMBL" id="WUBS01000012">
    <property type="protein sequence ID" value="NDL64394.1"/>
    <property type="molecule type" value="Genomic_DNA"/>
</dbReference>
<comment type="caution">
    <text evidence="1">The sequence shown here is derived from an EMBL/GenBank/DDBJ whole genome shotgun (WGS) entry which is preliminary data.</text>
</comment>